<accession>A0A7Y3VZS8</accession>
<gene>
    <name evidence="12" type="ORF">HKT18_11575</name>
</gene>
<evidence type="ECO:0000256" key="11">
    <source>
        <dbReference type="ARBA" id="ARBA00043078"/>
    </source>
</evidence>
<evidence type="ECO:0000256" key="5">
    <source>
        <dbReference type="ARBA" id="ARBA00023180"/>
    </source>
</evidence>
<comment type="function">
    <text evidence="9">Glucanases play a role in cell expansion during growth, in cell-cell fusion during mating, and in spore release during sporulation. This enzyme may be involved in beta-glucan degradation. Active on laminarin and lichenan.</text>
</comment>
<dbReference type="AlphaFoldDB" id="A0A7Y3VZS8"/>
<proteinExistence type="predicted"/>
<comment type="caution">
    <text evidence="12">The sequence shown here is derived from an EMBL/GenBank/DDBJ whole genome shotgun (WGS) entry which is preliminary data.</text>
</comment>
<dbReference type="InterPro" id="IPR017853">
    <property type="entry name" value="GH"/>
</dbReference>
<dbReference type="Proteomes" id="UP000536509">
    <property type="component" value="Unassembled WGS sequence"/>
</dbReference>
<evidence type="ECO:0000256" key="8">
    <source>
        <dbReference type="ARBA" id="ARBA00023326"/>
    </source>
</evidence>
<dbReference type="PANTHER" id="PTHR16631">
    <property type="entry name" value="GLUCAN 1,3-BETA-GLUCOSIDASE"/>
    <property type="match status" value="1"/>
</dbReference>
<dbReference type="PANTHER" id="PTHR16631:SF17">
    <property type="entry name" value="GLUCAN ENDO-1,3-BETA-GLUCOSIDASE BTGC"/>
    <property type="match status" value="1"/>
</dbReference>
<keyword evidence="5" id="KW-0325">Glycoprotein</keyword>
<organism evidence="12 13">
    <name type="scientific">Flavobacterium rivulicola</name>
    <dbReference type="NCBI Taxonomy" id="2732161"/>
    <lineage>
        <taxon>Bacteria</taxon>
        <taxon>Pseudomonadati</taxon>
        <taxon>Bacteroidota</taxon>
        <taxon>Flavobacteriia</taxon>
        <taxon>Flavobacteriales</taxon>
        <taxon>Flavobacteriaceae</taxon>
        <taxon>Flavobacterium</taxon>
    </lineage>
</organism>
<dbReference type="GO" id="GO:0005886">
    <property type="term" value="C:plasma membrane"/>
    <property type="evidence" value="ECO:0007669"/>
    <property type="project" value="UniProtKB-SubCell"/>
</dbReference>
<keyword evidence="7" id="KW-0961">Cell wall biogenesis/degradation</keyword>
<dbReference type="Gene3D" id="3.20.20.80">
    <property type="entry name" value="Glycosidases"/>
    <property type="match status" value="1"/>
</dbReference>
<keyword evidence="3 12" id="KW-0378">Hydrolase</keyword>
<dbReference type="GO" id="GO:0071555">
    <property type="term" value="P:cell wall organization"/>
    <property type="evidence" value="ECO:0007669"/>
    <property type="project" value="UniProtKB-KW"/>
</dbReference>
<evidence type="ECO:0000256" key="7">
    <source>
        <dbReference type="ARBA" id="ARBA00023316"/>
    </source>
</evidence>
<keyword evidence="13" id="KW-1185">Reference proteome</keyword>
<name>A0A7Y3VZS8_9FLAO</name>
<evidence type="ECO:0000256" key="3">
    <source>
        <dbReference type="ARBA" id="ARBA00022801"/>
    </source>
</evidence>
<keyword evidence="2" id="KW-1003">Cell membrane</keyword>
<dbReference type="GO" id="GO:0000272">
    <property type="term" value="P:polysaccharide catabolic process"/>
    <property type="evidence" value="ECO:0007669"/>
    <property type="project" value="UniProtKB-KW"/>
</dbReference>
<protein>
    <recommendedName>
        <fullName evidence="11">Endo-1,3-beta-glucanase btgC</fullName>
    </recommendedName>
    <alternativeName>
        <fullName evidence="10">Laminarinase btgC</fullName>
    </alternativeName>
</protein>
<evidence type="ECO:0000256" key="2">
    <source>
        <dbReference type="ARBA" id="ARBA00022475"/>
    </source>
</evidence>
<keyword evidence="6" id="KW-0119">Carbohydrate metabolism</keyword>
<dbReference type="GO" id="GO:0042973">
    <property type="term" value="F:glucan endo-1,3-beta-D-glucosidase activity"/>
    <property type="evidence" value="ECO:0007669"/>
    <property type="project" value="TreeGrafter"/>
</dbReference>
<evidence type="ECO:0000256" key="10">
    <source>
        <dbReference type="ARBA" id="ARBA00042373"/>
    </source>
</evidence>
<evidence type="ECO:0000256" key="4">
    <source>
        <dbReference type="ARBA" id="ARBA00023136"/>
    </source>
</evidence>
<evidence type="ECO:0000256" key="9">
    <source>
        <dbReference type="ARBA" id="ARBA00037649"/>
    </source>
</evidence>
<dbReference type="GO" id="GO:0009986">
    <property type="term" value="C:cell surface"/>
    <property type="evidence" value="ECO:0007669"/>
    <property type="project" value="TreeGrafter"/>
</dbReference>
<dbReference type="SUPFAM" id="SSF51445">
    <property type="entry name" value="(Trans)glycosidases"/>
    <property type="match status" value="1"/>
</dbReference>
<reference evidence="12 13" key="1">
    <citation type="submission" date="2020-05" db="EMBL/GenBank/DDBJ databases">
        <title>Draft genome of Flavobacterium sp. IMCC34852.</title>
        <authorList>
            <person name="Song J."/>
            <person name="Cho J.-C."/>
        </authorList>
    </citation>
    <scope>NUCLEOTIDE SEQUENCE [LARGE SCALE GENOMIC DNA]</scope>
    <source>
        <strain evidence="12 13">IMCC34852</strain>
    </source>
</reference>
<dbReference type="GO" id="GO:0005576">
    <property type="term" value="C:extracellular region"/>
    <property type="evidence" value="ECO:0007669"/>
    <property type="project" value="TreeGrafter"/>
</dbReference>
<dbReference type="EMBL" id="JABEVX010000008">
    <property type="protein sequence ID" value="NNT72857.1"/>
    <property type="molecule type" value="Genomic_DNA"/>
</dbReference>
<dbReference type="PROSITE" id="PS51257">
    <property type="entry name" value="PROKAR_LIPOPROTEIN"/>
    <property type="match status" value="1"/>
</dbReference>
<dbReference type="InterPro" id="IPR050732">
    <property type="entry name" value="Beta-glucan_modifiers"/>
</dbReference>
<comment type="subcellular location">
    <subcellularLocation>
        <location evidence="1">Cell membrane</location>
    </subcellularLocation>
</comment>
<keyword evidence="8" id="KW-0624">Polysaccharide degradation</keyword>
<sequence>MNKLIYIILLLFISCNQKNTSNLVSNEMTAEKILGNVKYQAICYGGYRTQTRETQPTIAEIKEDLKLLSALNIKIIRTYNVHYEEVSNVLKAITELKKEIEGFEMYVMLGAWIDCKNAWTNLPPIHHEESQRNAVEIKEAVRLTNQYPDIVKIIAVGNEAMVKWATSYYVTPDIILKWVNHLQNLKKESKLPKDVWITSSDNFASWGGGGKEYHVEDLNQLIKAVDYISMHTYPMHDTHYNPVFWGVKESEMCLSEKGKIDAAMLRARDYAVQQYDSVVNYMKSIGVNKPVHIGETGWASMSNEHYGNDGSKATDEYKSAQFYNLMREWSNNNKISCFYFEAFDENWKDSANPMGSENHFGLINLQSQAKYALWKEVDKGTFNGLTRNGKPIKKTFNGDEKTLWLEVKTPTSILKN</sequence>
<evidence type="ECO:0000256" key="1">
    <source>
        <dbReference type="ARBA" id="ARBA00004236"/>
    </source>
</evidence>
<evidence type="ECO:0000313" key="12">
    <source>
        <dbReference type="EMBL" id="NNT72857.1"/>
    </source>
</evidence>
<keyword evidence="4" id="KW-0472">Membrane</keyword>
<dbReference type="RefSeq" id="WP_171223021.1">
    <property type="nucleotide sequence ID" value="NZ_CP121446.1"/>
</dbReference>
<evidence type="ECO:0000256" key="6">
    <source>
        <dbReference type="ARBA" id="ARBA00023277"/>
    </source>
</evidence>
<evidence type="ECO:0000313" key="13">
    <source>
        <dbReference type="Proteomes" id="UP000536509"/>
    </source>
</evidence>